<evidence type="ECO:0000256" key="2">
    <source>
        <dbReference type="ARBA" id="ARBA00007431"/>
    </source>
</evidence>
<dbReference type="GO" id="GO:0007186">
    <property type="term" value="P:G protein-coupled receptor signaling pathway"/>
    <property type="evidence" value="ECO:0007669"/>
    <property type="project" value="InterPro"/>
</dbReference>
<keyword evidence="6" id="KW-0564">Palmitate</keyword>
<keyword evidence="13" id="KW-1185">Reference proteome</keyword>
<dbReference type="KEGG" id="tpf:TPHA_0E00570"/>
<dbReference type="HOGENOM" id="CLU_163540_0_0_1"/>
<dbReference type="RefSeq" id="XP_003685586.1">
    <property type="nucleotide sequence ID" value="XM_003685538.1"/>
</dbReference>
<evidence type="ECO:0000256" key="9">
    <source>
        <dbReference type="ARBA" id="ARBA00023289"/>
    </source>
</evidence>
<dbReference type="Pfam" id="PF00631">
    <property type="entry name" value="G-gamma"/>
    <property type="match status" value="1"/>
</dbReference>
<evidence type="ECO:0000256" key="8">
    <source>
        <dbReference type="ARBA" id="ARBA00023288"/>
    </source>
</evidence>
<name>G8BTC4_TETPH</name>
<keyword evidence="5" id="KW-0472">Membrane</keyword>
<evidence type="ECO:0000259" key="11">
    <source>
        <dbReference type="SMART" id="SM01224"/>
    </source>
</evidence>
<keyword evidence="7" id="KW-0807">Transducer</keyword>
<sequence length="95" mass="10817">MPYENQIALKIQYLKLKRINELNNTLKTELARERITASNASLNLINYTTTKEDFVISEIWGYPKPGSNHFRNSLSAGLSRKRVNVNSNDACCTIV</sequence>
<dbReference type="EMBL" id="HE612860">
    <property type="protein sequence ID" value="CCE63152.1"/>
    <property type="molecule type" value="Genomic_DNA"/>
</dbReference>
<evidence type="ECO:0000256" key="7">
    <source>
        <dbReference type="ARBA" id="ARBA00023224"/>
    </source>
</evidence>
<evidence type="ECO:0000313" key="13">
    <source>
        <dbReference type="Proteomes" id="UP000005666"/>
    </source>
</evidence>
<dbReference type="OrthoDB" id="19232at2759"/>
<keyword evidence="9" id="KW-0636">Prenylation</keyword>
<evidence type="ECO:0000256" key="3">
    <source>
        <dbReference type="ARBA" id="ARBA00016111"/>
    </source>
</evidence>
<feature type="domain" description="G protein gamma" evidence="10">
    <location>
        <begin position="16"/>
        <end position="79"/>
    </location>
</feature>
<comment type="similarity">
    <text evidence="2">Belongs to the G protein gamma family.</text>
</comment>
<evidence type="ECO:0000256" key="4">
    <source>
        <dbReference type="ARBA" id="ARBA00022481"/>
    </source>
</evidence>
<dbReference type="SMART" id="SM00224">
    <property type="entry name" value="GGL"/>
    <property type="match status" value="1"/>
</dbReference>
<dbReference type="GO" id="GO:0005834">
    <property type="term" value="C:heterotrimeric G-protein complex"/>
    <property type="evidence" value="ECO:0007669"/>
    <property type="project" value="EnsemblFungi"/>
</dbReference>
<dbReference type="SMART" id="SM01224">
    <property type="entry name" value="G_gamma"/>
    <property type="match status" value="1"/>
</dbReference>
<dbReference type="AlphaFoldDB" id="G8BTC4"/>
<comment type="subcellular location">
    <subcellularLocation>
        <location evidence="1">Membrane</location>
    </subcellularLocation>
</comment>
<evidence type="ECO:0000259" key="10">
    <source>
        <dbReference type="SMART" id="SM00224"/>
    </source>
</evidence>
<evidence type="ECO:0000256" key="5">
    <source>
        <dbReference type="ARBA" id="ARBA00023136"/>
    </source>
</evidence>
<dbReference type="STRING" id="1071381.G8BTC4"/>
<dbReference type="InterPro" id="IPR041848">
    <property type="entry name" value="Ste18_fungal"/>
</dbReference>
<dbReference type="GeneID" id="11531303"/>
<dbReference type="InterPro" id="IPR015898">
    <property type="entry name" value="G-protein_gamma-like_dom"/>
</dbReference>
<proteinExistence type="inferred from homology"/>
<dbReference type="eggNOG" id="ENOG502S5Z5">
    <property type="taxonomic scope" value="Eukaryota"/>
</dbReference>
<gene>
    <name evidence="12" type="primary">TPHA0E00570</name>
    <name evidence="12" type="ordered locus">TPHA_0E00570</name>
</gene>
<dbReference type="Gene3D" id="4.10.260.10">
    <property type="entry name" value="Transducin (heterotrimeric G protein), gamma chain"/>
    <property type="match status" value="1"/>
</dbReference>
<protein>
    <recommendedName>
        <fullName evidence="3">Guanine nucleotide-binding protein subunit gamma</fullName>
    </recommendedName>
</protein>
<dbReference type="InterPro" id="IPR036284">
    <property type="entry name" value="GGL_sf"/>
</dbReference>
<reference evidence="12 13" key="1">
    <citation type="journal article" date="2011" name="Proc. Natl. Acad. Sci. U.S.A.">
        <title>Evolutionary erosion of yeast sex chromosomes by mating-type switching accidents.</title>
        <authorList>
            <person name="Gordon J.L."/>
            <person name="Armisen D."/>
            <person name="Proux-Wera E."/>
            <person name="Oheigeartaigh S.S."/>
            <person name="Byrne K.P."/>
            <person name="Wolfe K.H."/>
        </authorList>
    </citation>
    <scope>NUCLEOTIDE SEQUENCE [LARGE SCALE GENOMIC DNA]</scope>
    <source>
        <strain evidence="13">ATCC 24235 / CBS 4417 / NBRC 1672 / NRRL Y-8282 / UCD 70-5</strain>
    </source>
</reference>
<keyword evidence="8" id="KW-0449">Lipoprotein</keyword>
<feature type="domain" description="G protein gamma" evidence="11">
    <location>
        <begin position="12"/>
        <end position="95"/>
    </location>
</feature>
<evidence type="ECO:0000256" key="1">
    <source>
        <dbReference type="ARBA" id="ARBA00004370"/>
    </source>
</evidence>
<dbReference type="PANTHER" id="PTHR28189">
    <property type="entry name" value="GUANINE NUCLEOTIDE-BINDING PROTEIN SUBUNIT GAMMA"/>
    <property type="match status" value="1"/>
</dbReference>
<organism evidence="12 13">
    <name type="scientific">Tetrapisispora phaffii (strain ATCC 24235 / CBS 4417 / NBRC 1672 / NRRL Y-8282 / UCD 70-5)</name>
    <name type="common">Yeast</name>
    <name type="synonym">Fabospora phaffii</name>
    <dbReference type="NCBI Taxonomy" id="1071381"/>
    <lineage>
        <taxon>Eukaryota</taxon>
        <taxon>Fungi</taxon>
        <taxon>Dikarya</taxon>
        <taxon>Ascomycota</taxon>
        <taxon>Saccharomycotina</taxon>
        <taxon>Saccharomycetes</taxon>
        <taxon>Saccharomycetales</taxon>
        <taxon>Saccharomycetaceae</taxon>
        <taxon>Tetrapisispora</taxon>
    </lineage>
</organism>
<dbReference type="GO" id="GO:0000750">
    <property type="term" value="P:pheromone-dependent signal transduction involved in conjugation with cellular fusion"/>
    <property type="evidence" value="ECO:0007669"/>
    <property type="project" value="EnsemblFungi"/>
</dbReference>
<evidence type="ECO:0000313" key="12">
    <source>
        <dbReference type="EMBL" id="CCE63152.1"/>
    </source>
</evidence>
<dbReference type="GO" id="GO:0031681">
    <property type="term" value="F:G-protein beta-subunit binding"/>
    <property type="evidence" value="ECO:0007669"/>
    <property type="project" value="EnsemblFungi"/>
</dbReference>
<dbReference type="GO" id="GO:0031680">
    <property type="term" value="C:G-protein beta/gamma-subunit complex"/>
    <property type="evidence" value="ECO:0007669"/>
    <property type="project" value="EnsemblFungi"/>
</dbReference>
<dbReference type="OMA" id="CLTIINY"/>
<dbReference type="Proteomes" id="UP000005666">
    <property type="component" value="Chromosome 5"/>
</dbReference>
<evidence type="ECO:0000256" key="6">
    <source>
        <dbReference type="ARBA" id="ARBA00023139"/>
    </source>
</evidence>
<dbReference type="GO" id="GO:0120171">
    <property type="term" value="C:Cdc24p-Far1p-Gbetagamma complex"/>
    <property type="evidence" value="ECO:0007669"/>
    <property type="project" value="EnsemblFungi"/>
</dbReference>
<accession>G8BTC4</accession>
<dbReference type="PANTHER" id="PTHR28189:SF1">
    <property type="entry name" value="GUANINE NUCLEOTIDE-BINDING PROTEIN SUBUNIT GAMMA"/>
    <property type="match status" value="1"/>
</dbReference>
<keyword evidence="4" id="KW-0488">Methylation</keyword>